<dbReference type="EMBL" id="CAJNOK010045794">
    <property type="protein sequence ID" value="CAF1580549.1"/>
    <property type="molecule type" value="Genomic_DNA"/>
</dbReference>
<feature type="non-terminal residue" evidence="2">
    <location>
        <position position="1"/>
    </location>
</feature>
<comment type="caution">
    <text evidence="2">The sequence shown here is derived from an EMBL/GenBank/DDBJ whole genome shotgun (WGS) entry which is preliminary data.</text>
</comment>
<organism evidence="2 3">
    <name type="scientific">Didymodactylos carnosus</name>
    <dbReference type="NCBI Taxonomy" id="1234261"/>
    <lineage>
        <taxon>Eukaryota</taxon>
        <taxon>Metazoa</taxon>
        <taxon>Spiralia</taxon>
        <taxon>Gnathifera</taxon>
        <taxon>Rotifera</taxon>
        <taxon>Eurotatoria</taxon>
        <taxon>Bdelloidea</taxon>
        <taxon>Philodinida</taxon>
        <taxon>Philodinidae</taxon>
        <taxon>Didymodactylos</taxon>
    </lineage>
</organism>
<evidence type="ECO:0000313" key="1">
    <source>
        <dbReference type="EMBL" id="CAF1580549.1"/>
    </source>
</evidence>
<accession>A0A8S2V8H6</accession>
<evidence type="ECO:0000313" key="3">
    <source>
        <dbReference type="Proteomes" id="UP000682733"/>
    </source>
</evidence>
<dbReference type="Proteomes" id="UP000677228">
    <property type="component" value="Unassembled WGS sequence"/>
</dbReference>
<feature type="non-terminal residue" evidence="2">
    <location>
        <position position="83"/>
    </location>
</feature>
<reference evidence="2" key="1">
    <citation type="submission" date="2021-02" db="EMBL/GenBank/DDBJ databases">
        <authorList>
            <person name="Nowell W R."/>
        </authorList>
    </citation>
    <scope>NUCLEOTIDE SEQUENCE</scope>
</reference>
<protein>
    <submittedName>
        <fullName evidence="2">Uncharacterized protein</fullName>
    </submittedName>
</protein>
<proteinExistence type="predicted"/>
<dbReference type="Proteomes" id="UP000682733">
    <property type="component" value="Unassembled WGS sequence"/>
</dbReference>
<evidence type="ECO:0000313" key="2">
    <source>
        <dbReference type="EMBL" id="CAF4379746.1"/>
    </source>
</evidence>
<sequence length="83" mass="9957">NEDAGEHEKSLRDLEQHWYKLRTLILSNEKDIEINIYTKKFNDELKILEKARDEYQYWLDTTKIETNGNDNSQIISAQNEINK</sequence>
<dbReference type="EMBL" id="CAJOBA010068865">
    <property type="protein sequence ID" value="CAF4379746.1"/>
    <property type="molecule type" value="Genomic_DNA"/>
</dbReference>
<gene>
    <name evidence="1" type="ORF">OVA965_LOCUS40941</name>
    <name evidence="2" type="ORF">TMI583_LOCUS42478</name>
</gene>
<name>A0A8S2V8H6_9BILA</name>
<dbReference type="AlphaFoldDB" id="A0A8S2V8H6"/>